<protein>
    <submittedName>
        <fullName evidence="1">Uncharacterized protein</fullName>
    </submittedName>
</protein>
<dbReference type="EMBL" id="CP025791">
    <property type="protein sequence ID" value="AUP79254.1"/>
    <property type="molecule type" value="Genomic_DNA"/>
</dbReference>
<dbReference type="Proteomes" id="UP000235826">
    <property type="component" value="Chromosome"/>
</dbReference>
<dbReference type="KEGG" id="fek:C1H87_11285"/>
<accession>A0A2K9PQC4</accession>
<organism evidence="1 2">
    <name type="scientific">Flavivirga eckloniae</name>
    <dbReference type="NCBI Taxonomy" id="1803846"/>
    <lineage>
        <taxon>Bacteria</taxon>
        <taxon>Pseudomonadati</taxon>
        <taxon>Bacteroidota</taxon>
        <taxon>Flavobacteriia</taxon>
        <taxon>Flavobacteriales</taxon>
        <taxon>Flavobacteriaceae</taxon>
        <taxon>Flavivirga</taxon>
    </lineage>
</organism>
<gene>
    <name evidence="1" type="ORF">C1H87_11285</name>
</gene>
<proteinExistence type="predicted"/>
<reference evidence="1 2" key="1">
    <citation type="submission" date="2018-01" db="EMBL/GenBank/DDBJ databases">
        <title>Complete genome sequence of Flavivirga eckloniae ECD14 isolated from seaweed Ecklonia cava.</title>
        <authorList>
            <person name="Lee J.H."/>
            <person name="Baik K.S."/>
            <person name="Seong C.N."/>
        </authorList>
    </citation>
    <scope>NUCLEOTIDE SEQUENCE [LARGE SCALE GENOMIC DNA]</scope>
    <source>
        <strain evidence="1 2">ECD14</strain>
    </source>
</reference>
<keyword evidence="2" id="KW-1185">Reference proteome</keyword>
<dbReference type="AlphaFoldDB" id="A0A2K9PQC4"/>
<dbReference type="RefSeq" id="WP_102755909.1">
    <property type="nucleotide sequence ID" value="NZ_CP025791.1"/>
</dbReference>
<name>A0A2K9PQC4_9FLAO</name>
<dbReference type="OrthoDB" id="1434485at2"/>
<evidence type="ECO:0000313" key="2">
    <source>
        <dbReference type="Proteomes" id="UP000235826"/>
    </source>
</evidence>
<sequence length="301" mass="35371">MSTNQPARIFFLLAREVNKAVVFRRGPTKWTQMIVWDLNSDELEYGQWSKVKFQKWRCDLSPSGKHLIYLDDQFENGDSATVVSKPPFWAAIAKWKHYNPLFGIGGGVFRSENEVTLNWHYMLEADELFPVPPQLKVICKGESFNVETTRLKRDGWSLLDAKQFINNRIKYLSKPSIFWDDIYKFWEDSVRGNKFQSTPKLWSKPVTKSSSLYRLSYYHYEKYKRLSKFFIKRRQEVNELEQVEWAEVDCNGRIIASKNGTLIASKTFNDGSVQLGNLELLHDLNPQKPEEIPVPDIMKRW</sequence>
<evidence type="ECO:0000313" key="1">
    <source>
        <dbReference type="EMBL" id="AUP79254.1"/>
    </source>
</evidence>